<evidence type="ECO:0000313" key="1">
    <source>
        <dbReference type="EMBL" id="TQB71732.1"/>
    </source>
</evidence>
<dbReference type="STRING" id="5098.A0A507QVU0"/>
<proteinExistence type="predicted"/>
<dbReference type="PANTHER" id="PTHR42791:SF2">
    <property type="entry name" value="N-ACETYLTRANSFERASE DOMAIN-CONTAINING PROTEIN"/>
    <property type="match status" value="1"/>
</dbReference>
<reference evidence="1 2" key="1">
    <citation type="submission" date="2019-06" db="EMBL/GenBank/DDBJ databases">
        <title>Wine fermentation using esterase from Monascus purpureus.</title>
        <authorList>
            <person name="Geng C."/>
            <person name="Zhang Y."/>
        </authorList>
    </citation>
    <scope>NUCLEOTIDE SEQUENCE [LARGE SCALE GENOMIC DNA]</scope>
    <source>
        <strain evidence="1">HQ1</strain>
    </source>
</reference>
<keyword evidence="2" id="KW-1185">Reference proteome</keyword>
<sequence length="148" mass="16523">MGDLPVEIRYATEHDAYVLGEINIAAFTDSLFIPNVFPEADTSSLAAFKRLNALQKLTDPKVHVLAAVEPTTGAIVAYSRWEIPVRWPFERPAVELSPEAKKAAAEMMERAPQPMNKDIFEAFKALLKSKREKHLREGDISTYCSSTS</sequence>
<organism evidence="1 2">
    <name type="scientific">Monascus purpureus</name>
    <name type="common">Red mold</name>
    <name type="synonym">Monascus anka</name>
    <dbReference type="NCBI Taxonomy" id="5098"/>
    <lineage>
        <taxon>Eukaryota</taxon>
        <taxon>Fungi</taxon>
        <taxon>Dikarya</taxon>
        <taxon>Ascomycota</taxon>
        <taxon>Pezizomycotina</taxon>
        <taxon>Eurotiomycetes</taxon>
        <taxon>Eurotiomycetidae</taxon>
        <taxon>Eurotiales</taxon>
        <taxon>Aspergillaceae</taxon>
        <taxon>Monascus</taxon>
    </lineage>
</organism>
<dbReference type="InterPro" id="IPR052523">
    <property type="entry name" value="Trichothecene_AcTrans"/>
</dbReference>
<evidence type="ECO:0008006" key="3">
    <source>
        <dbReference type="Google" id="ProtNLM"/>
    </source>
</evidence>
<dbReference type="PANTHER" id="PTHR42791">
    <property type="entry name" value="GNAT FAMILY ACETYLTRANSFERASE"/>
    <property type="match status" value="1"/>
</dbReference>
<dbReference type="SUPFAM" id="SSF55729">
    <property type="entry name" value="Acyl-CoA N-acyltransferases (Nat)"/>
    <property type="match status" value="1"/>
</dbReference>
<comment type="caution">
    <text evidence="1">The sequence shown here is derived from an EMBL/GenBank/DDBJ whole genome shotgun (WGS) entry which is preliminary data.</text>
</comment>
<dbReference type="EMBL" id="VIFY01000075">
    <property type="protein sequence ID" value="TQB71732.1"/>
    <property type="molecule type" value="Genomic_DNA"/>
</dbReference>
<evidence type="ECO:0000313" key="2">
    <source>
        <dbReference type="Proteomes" id="UP000319663"/>
    </source>
</evidence>
<dbReference type="Gene3D" id="3.40.630.30">
    <property type="match status" value="1"/>
</dbReference>
<name>A0A507QVU0_MONPU</name>
<dbReference type="AlphaFoldDB" id="A0A507QVU0"/>
<dbReference type="InterPro" id="IPR016181">
    <property type="entry name" value="Acyl_CoA_acyltransferase"/>
</dbReference>
<accession>A0A507QVU0</accession>
<protein>
    <recommendedName>
        <fullName evidence="3">N-acetyltransferase domain-containing protein</fullName>
    </recommendedName>
</protein>
<dbReference type="Proteomes" id="UP000319663">
    <property type="component" value="Unassembled WGS sequence"/>
</dbReference>
<gene>
    <name evidence="1" type="ORF">MPDQ_007313</name>
</gene>